<accession>A0A1X7TRC0</accession>
<evidence type="ECO:0000313" key="1">
    <source>
        <dbReference type="EnsemblMetazoa" id="Aqu2.1.17448_001"/>
    </source>
</evidence>
<sequence>MESFLKDKALKLKYFKRHCLKGKDLTVGQQCSVASTWRCLGSLVVTTASDAKSTTYKKNRY</sequence>
<organism evidence="1">
    <name type="scientific">Amphimedon queenslandica</name>
    <name type="common">Sponge</name>
    <dbReference type="NCBI Taxonomy" id="400682"/>
    <lineage>
        <taxon>Eukaryota</taxon>
        <taxon>Metazoa</taxon>
        <taxon>Porifera</taxon>
        <taxon>Demospongiae</taxon>
        <taxon>Heteroscleromorpha</taxon>
        <taxon>Haplosclerida</taxon>
        <taxon>Niphatidae</taxon>
        <taxon>Amphimedon</taxon>
    </lineage>
</organism>
<dbReference type="EnsemblMetazoa" id="Aqu2.1.17448_001">
    <property type="protein sequence ID" value="Aqu2.1.17448_001"/>
    <property type="gene ID" value="Aqu2.1.17448"/>
</dbReference>
<protein>
    <submittedName>
        <fullName evidence="1">Uncharacterized protein</fullName>
    </submittedName>
</protein>
<proteinExistence type="predicted"/>
<dbReference type="InParanoid" id="A0A1X7TRC0"/>
<reference evidence="1" key="1">
    <citation type="submission" date="2017-05" db="UniProtKB">
        <authorList>
            <consortium name="EnsemblMetazoa"/>
        </authorList>
    </citation>
    <scope>IDENTIFICATION</scope>
</reference>
<dbReference type="AlphaFoldDB" id="A0A1X7TRC0"/>
<name>A0A1X7TRC0_AMPQE</name>